<dbReference type="GO" id="GO:0030322">
    <property type="term" value="P:stabilization of membrane potential"/>
    <property type="evidence" value="ECO:0007669"/>
    <property type="project" value="TreeGrafter"/>
</dbReference>
<keyword evidence="7 8" id="KW-0407">Ion channel</keyword>
<accession>A0A8I6RCE2</accession>
<dbReference type="AlphaFoldDB" id="A0A8I6RCE2"/>
<feature type="region of interest" description="Disordered" evidence="9">
    <location>
        <begin position="340"/>
        <end position="387"/>
    </location>
</feature>
<dbReference type="GO" id="GO:0015271">
    <property type="term" value="F:outward rectifier potassium channel activity"/>
    <property type="evidence" value="ECO:0007669"/>
    <property type="project" value="TreeGrafter"/>
</dbReference>
<keyword evidence="13" id="KW-1185">Reference proteome</keyword>
<feature type="transmembrane region" description="Helical" evidence="10">
    <location>
        <begin position="138"/>
        <end position="158"/>
    </location>
</feature>
<evidence type="ECO:0000259" key="11">
    <source>
        <dbReference type="Pfam" id="PF07885"/>
    </source>
</evidence>
<sequence>MPQNEMANDDVEIITQKSRGLYRKHMSVNDKMSHLAQGKAGSLSKKWFTHIFLLAAIIVYTIIGAVLYAIVEGGPEAAQLDELLMKRNDVIDKIQELVTSGTPQVADKAVILLQSYEEKLVELFEKNSKLLVGGEDQLNWNFLGSAFFCSTVYTTIGYGHIAPITTAGRVLTIVYALIGIPLFLTLLADYGKILTKGIKWVWVYIRRFYYTGSCRKKPALALLDEDEYAENPDELSDEFNLPVTVALSLFVLYMLIGATLFYMWEEWTFFESFYFVFVSMATIGFGDFVPENQVYTMALVIYLIFGLALTSMCINVVQEKISDTFTQATAKLGETVGIEIVEDEDDDDDDDDESKAKAGKSGSSSNKGVRFRGNPPPGKGPQGKGGQ</sequence>
<dbReference type="SUPFAM" id="SSF81324">
    <property type="entry name" value="Voltage-gated potassium channels"/>
    <property type="match status" value="2"/>
</dbReference>
<dbReference type="PANTHER" id="PTHR11003:SF335">
    <property type="entry name" value="POTASSIUM CHANNEL DOMAIN-CONTAINING PROTEIN"/>
    <property type="match status" value="1"/>
</dbReference>
<dbReference type="GO" id="GO:0022841">
    <property type="term" value="F:potassium ion leak channel activity"/>
    <property type="evidence" value="ECO:0007669"/>
    <property type="project" value="TreeGrafter"/>
</dbReference>
<feature type="domain" description="Potassium channel" evidence="11">
    <location>
        <begin position="249"/>
        <end position="321"/>
    </location>
</feature>
<feature type="compositionally biased region" description="Acidic residues" evidence="9">
    <location>
        <begin position="340"/>
        <end position="353"/>
    </location>
</feature>
<dbReference type="OrthoDB" id="297496at2759"/>
<dbReference type="Gene3D" id="1.10.287.70">
    <property type="match status" value="1"/>
</dbReference>
<evidence type="ECO:0000256" key="1">
    <source>
        <dbReference type="ARBA" id="ARBA00004141"/>
    </source>
</evidence>
<dbReference type="GeneID" id="106662079"/>
<dbReference type="Pfam" id="PF07885">
    <property type="entry name" value="Ion_trans_2"/>
    <property type="match status" value="2"/>
</dbReference>
<feature type="transmembrane region" description="Helical" evidence="10">
    <location>
        <begin position="47"/>
        <end position="71"/>
    </location>
</feature>
<evidence type="ECO:0000256" key="6">
    <source>
        <dbReference type="ARBA" id="ARBA00023136"/>
    </source>
</evidence>
<dbReference type="InterPro" id="IPR003280">
    <property type="entry name" value="2pore_dom_K_chnl"/>
</dbReference>
<dbReference type="InterPro" id="IPR013099">
    <property type="entry name" value="K_chnl_dom"/>
</dbReference>
<dbReference type="GO" id="GO:0005886">
    <property type="term" value="C:plasma membrane"/>
    <property type="evidence" value="ECO:0007669"/>
    <property type="project" value="TreeGrafter"/>
</dbReference>
<organism evidence="12 13">
    <name type="scientific">Cimex lectularius</name>
    <name type="common">Bed bug</name>
    <name type="synonym">Acanthia lectularia</name>
    <dbReference type="NCBI Taxonomy" id="79782"/>
    <lineage>
        <taxon>Eukaryota</taxon>
        <taxon>Metazoa</taxon>
        <taxon>Ecdysozoa</taxon>
        <taxon>Arthropoda</taxon>
        <taxon>Hexapoda</taxon>
        <taxon>Insecta</taxon>
        <taxon>Pterygota</taxon>
        <taxon>Neoptera</taxon>
        <taxon>Paraneoptera</taxon>
        <taxon>Hemiptera</taxon>
        <taxon>Heteroptera</taxon>
        <taxon>Panheteroptera</taxon>
        <taxon>Cimicomorpha</taxon>
        <taxon>Cimicidae</taxon>
        <taxon>Cimex</taxon>
    </lineage>
</organism>
<evidence type="ECO:0000256" key="3">
    <source>
        <dbReference type="ARBA" id="ARBA00022692"/>
    </source>
</evidence>
<dbReference type="PRINTS" id="PR01333">
    <property type="entry name" value="2POREKCHANEL"/>
</dbReference>
<evidence type="ECO:0000256" key="7">
    <source>
        <dbReference type="ARBA" id="ARBA00023303"/>
    </source>
</evidence>
<protein>
    <recommendedName>
        <fullName evidence="11">Potassium channel domain-containing protein</fullName>
    </recommendedName>
</protein>
<evidence type="ECO:0000256" key="8">
    <source>
        <dbReference type="RuleBase" id="RU003857"/>
    </source>
</evidence>
<feature type="domain" description="Potassium channel" evidence="11">
    <location>
        <begin position="139"/>
        <end position="195"/>
    </location>
</feature>
<keyword evidence="6 10" id="KW-0472">Membrane</keyword>
<evidence type="ECO:0000313" key="13">
    <source>
        <dbReference type="Proteomes" id="UP000494040"/>
    </source>
</evidence>
<comment type="subcellular location">
    <subcellularLocation>
        <location evidence="1">Membrane</location>
        <topology evidence="1">Multi-pass membrane protein</topology>
    </subcellularLocation>
</comment>
<evidence type="ECO:0000256" key="2">
    <source>
        <dbReference type="ARBA" id="ARBA00022448"/>
    </source>
</evidence>
<keyword evidence="2 8" id="KW-0813">Transport</keyword>
<feature type="transmembrane region" description="Helical" evidence="10">
    <location>
        <begin position="170"/>
        <end position="188"/>
    </location>
</feature>
<reference evidence="12" key="1">
    <citation type="submission" date="2022-01" db="UniProtKB">
        <authorList>
            <consortium name="EnsemblMetazoa"/>
        </authorList>
    </citation>
    <scope>IDENTIFICATION</scope>
</reference>
<evidence type="ECO:0000256" key="9">
    <source>
        <dbReference type="SAM" id="MobiDB-lite"/>
    </source>
</evidence>
<keyword evidence="4 10" id="KW-1133">Transmembrane helix</keyword>
<proteinExistence type="inferred from homology"/>
<keyword evidence="3 8" id="KW-0812">Transmembrane</keyword>
<dbReference type="OMA" id="FWLIEEP"/>
<dbReference type="KEGG" id="clec:106662079"/>
<evidence type="ECO:0000256" key="5">
    <source>
        <dbReference type="ARBA" id="ARBA00023065"/>
    </source>
</evidence>
<feature type="transmembrane region" description="Helical" evidence="10">
    <location>
        <begin position="269"/>
        <end position="289"/>
    </location>
</feature>
<evidence type="ECO:0000313" key="12">
    <source>
        <dbReference type="EnsemblMetazoa" id="XP_014241371.1"/>
    </source>
</evidence>
<feature type="transmembrane region" description="Helical" evidence="10">
    <location>
        <begin position="241"/>
        <end position="262"/>
    </location>
</feature>
<dbReference type="Proteomes" id="UP000494040">
    <property type="component" value="Unassembled WGS sequence"/>
</dbReference>
<keyword evidence="5 8" id="KW-0406">Ion transport</keyword>
<dbReference type="RefSeq" id="XP_014241371.1">
    <property type="nucleotide sequence ID" value="XM_014385885.2"/>
</dbReference>
<evidence type="ECO:0000256" key="4">
    <source>
        <dbReference type="ARBA" id="ARBA00022989"/>
    </source>
</evidence>
<feature type="transmembrane region" description="Helical" evidence="10">
    <location>
        <begin position="295"/>
        <end position="317"/>
    </location>
</feature>
<evidence type="ECO:0000256" key="10">
    <source>
        <dbReference type="SAM" id="Phobius"/>
    </source>
</evidence>
<comment type="similarity">
    <text evidence="8">Belongs to the two pore domain potassium channel (TC 1.A.1.8) family.</text>
</comment>
<feature type="compositionally biased region" description="Low complexity" evidence="9">
    <location>
        <begin position="359"/>
        <end position="368"/>
    </location>
</feature>
<name>A0A8I6RCE2_CIMLE</name>
<dbReference type="EnsemblMetazoa" id="XM_014385885.2">
    <property type="protein sequence ID" value="XP_014241371.1"/>
    <property type="gene ID" value="LOC106662079"/>
</dbReference>
<dbReference type="PANTHER" id="PTHR11003">
    <property type="entry name" value="POTASSIUM CHANNEL, SUBFAMILY K"/>
    <property type="match status" value="1"/>
</dbReference>